<evidence type="ECO:0000256" key="3">
    <source>
        <dbReference type="ARBA" id="ARBA00022670"/>
    </source>
</evidence>
<dbReference type="Gene3D" id="3.40.50.1820">
    <property type="entry name" value="alpha/beta hydrolase"/>
    <property type="match status" value="1"/>
</dbReference>
<dbReference type="OrthoDB" id="433625at2759"/>
<dbReference type="AlphaFoldDB" id="A0A1R2D1T4"/>
<evidence type="ECO:0000313" key="8">
    <source>
        <dbReference type="Proteomes" id="UP000187209"/>
    </source>
</evidence>
<evidence type="ECO:0000256" key="6">
    <source>
        <dbReference type="ARBA" id="ARBA00023180"/>
    </source>
</evidence>
<dbReference type="PANTHER" id="PTHR11802:SF3">
    <property type="entry name" value="RETINOID-INDUCIBLE SERINE CARBOXYPEPTIDASE"/>
    <property type="match status" value="1"/>
</dbReference>
<reference evidence="7 8" key="1">
    <citation type="submission" date="2016-11" db="EMBL/GenBank/DDBJ databases">
        <title>The macronuclear genome of Stentor coeruleus: a giant cell with tiny introns.</title>
        <authorList>
            <person name="Slabodnick M."/>
            <person name="Ruby J.G."/>
            <person name="Reiff S.B."/>
            <person name="Swart E.C."/>
            <person name="Gosai S."/>
            <person name="Prabakaran S."/>
            <person name="Witkowska E."/>
            <person name="Larue G.E."/>
            <person name="Fisher S."/>
            <person name="Freeman R.M."/>
            <person name="Gunawardena J."/>
            <person name="Chu W."/>
            <person name="Stover N.A."/>
            <person name="Gregory B.D."/>
            <person name="Nowacki M."/>
            <person name="Derisi J."/>
            <person name="Roy S.W."/>
            <person name="Marshall W.F."/>
            <person name="Sood P."/>
        </authorList>
    </citation>
    <scope>NUCLEOTIDE SEQUENCE [LARGE SCALE GENOMIC DNA]</scope>
    <source>
        <strain evidence="7">WM001</strain>
    </source>
</reference>
<dbReference type="PANTHER" id="PTHR11802">
    <property type="entry name" value="SERINE PROTEASE FAMILY S10 SERINE CARBOXYPEPTIDASE"/>
    <property type="match status" value="1"/>
</dbReference>
<keyword evidence="4" id="KW-0732">Signal</keyword>
<gene>
    <name evidence="7" type="ORF">SteCoe_1546</name>
</gene>
<dbReference type="Pfam" id="PF00450">
    <property type="entry name" value="Peptidase_S10"/>
    <property type="match status" value="1"/>
</dbReference>
<dbReference type="EMBL" id="MPUH01000016">
    <property type="protein sequence ID" value="OMJ95170.1"/>
    <property type="molecule type" value="Genomic_DNA"/>
</dbReference>
<comment type="similarity">
    <text evidence="1">Belongs to the peptidase S10 family.</text>
</comment>
<dbReference type="SUPFAM" id="SSF53474">
    <property type="entry name" value="alpha/beta-Hydrolases"/>
    <property type="match status" value="1"/>
</dbReference>
<keyword evidence="5" id="KW-0378">Hydrolase</keyword>
<dbReference type="Proteomes" id="UP000187209">
    <property type="component" value="Unassembled WGS sequence"/>
</dbReference>
<dbReference type="PRINTS" id="PR00724">
    <property type="entry name" value="CRBOXYPTASEC"/>
</dbReference>
<comment type="caution">
    <text evidence="7">The sequence shown here is derived from an EMBL/GenBank/DDBJ whole genome shotgun (WGS) entry which is preliminary data.</text>
</comment>
<evidence type="ECO:0000313" key="7">
    <source>
        <dbReference type="EMBL" id="OMJ95170.1"/>
    </source>
</evidence>
<keyword evidence="2" id="KW-0121">Carboxypeptidase</keyword>
<organism evidence="7 8">
    <name type="scientific">Stentor coeruleus</name>
    <dbReference type="NCBI Taxonomy" id="5963"/>
    <lineage>
        <taxon>Eukaryota</taxon>
        <taxon>Sar</taxon>
        <taxon>Alveolata</taxon>
        <taxon>Ciliophora</taxon>
        <taxon>Postciliodesmatophora</taxon>
        <taxon>Heterotrichea</taxon>
        <taxon>Heterotrichida</taxon>
        <taxon>Stentoridae</taxon>
        <taxon>Stentor</taxon>
    </lineage>
</organism>
<keyword evidence="3" id="KW-0645">Protease</keyword>
<sequence>MFLILLLTTIVNGDSSGTFNINGFTGNSGTISVNVLTGSSIFYWQFTALNGNIASDTRPLVIWTGGGPGCSSSLGYLMGGIAPVQINATGNFNNNPASWNTKVHLLAIDFPYDAGYSYSSQSSDIKNTTSDVVAYLYQFLQDLSNDYPTWFQRDIYWFGEDYSGHFIPAIASLILQNNQNPKNNFIPLKGISIGGPWLDGLYQTQYYDISAYNLGIINGIQKSTLQQNEYSILAMIEAGNYTDAFNLWRYTYGQFEFMTGNLSVFNVRTTNTLNITGITEYMNNANVKSKVTNVPSGTKWTACNQNIYDGFGNDYMQGFVTTMMPSLLSQIKVMLVHGIDDLYTNSLGINQWIGALNWKYTSNFLQSRRSVWNVQGNPTGYVQTYSNLTYVQISAASHSVGIEQPYAFRDSAFRFIFNQGWN</sequence>
<evidence type="ECO:0000256" key="2">
    <source>
        <dbReference type="ARBA" id="ARBA00022645"/>
    </source>
</evidence>
<dbReference type="GO" id="GO:0006508">
    <property type="term" value="P:proteolysis"/>
    <property type="evidence" value="ECO:0007669"/>
    <property type="project" value="UniProtKB-KW"/>
</dbReference>
<evidence type="ECO:0000256" key="5">
    <source>
        <dbReference type="ARBA" id="ARBA00022801"/>
    </source>
</evidence>
<keyword evidence="6" id="KW-0325">Glycoprotein</keyword>
<proteinExistence type="inferred from homology"/>
<name>A0A1R2D1T4_9CILI</name>
<accession>A0A1R2D1T4</accession>
<dbReference type="InterPro" id="IPR029058">
    <property type="entry name" value="AB_hydrolase_fold"/>
</dbReference>
<evidence type="ECO:0000256" key="4">
    <source>
        <dbReference type="ARBA" id="ARBA00022729"/>
    </source>
</evidence>
<dbReference type="GO" id="GO:0004185">
    <property type="term" value="F:serine-type carboxypeptidase activity"/>
    <property type="evidence" value="ECO:0007669"/>
    <property type="project" value="InterPro"/>
</dbReference>
<dbReference type="InterPro" id="IPR001563">
    <property type="entry name" value="Peptidase_S10"/>
</dbReference>
<evidence type="ECO:0000256" key="1">
    <source>
        <dbReference type="ARBA" id="ARBA00009431"/>
    </source>
</evidence>
<keyword evidence="8" id="KW-1185">Reference proteome</keyword>
<protein>
    <submittedName>
        <fullName evidence="7">Uncharacterized protein</fullName>
    </submittedName>
</protein>